<keyword evidence="7" id="KW-0458">Lysosome</keyword>
<feature type="transmembrane region" description="Helical" evidence="25">
    <location>
        <begin position="143"/>
        <end position="161"/>
    </location>
</feature>
<feature type="transmembrane region" description="Helical" evidence="25">
    <location>
        <begin position="84"/>
        <end position="102"/>
    </location>
</feature>
<dbReference type="OrthoDB" id="5315372at2"/>
<evidence type="ECO:0000313" key="27">
    <source>
        <dbReference type="EMBL" id="EGB14176.1"/>
    </source>
</evidence>
<keyword evidence="3" id="KW-0813">Transport</keyword>
<evidence type="ECO:0000256" key="11">
    <source>
        <dbReference type="ARBA" id="ARBA00044884"/>
    </source>
</evidence>
<evidence type="ECO:0000256" key="21">
    <source>
        <dbReference type="ARBA" id="ARBA00044985"/>
    </source>
</evidence>
<comment type="function">
    <text evidence="23">Lysosomal dipeptide uniporter that selectively exports lysine, arginine or histidine-containing dipeptides with a net positive charge from the lysosome lumen into the cytosol. Could play a role in a specific type of protein O-glycosylation indirectly regulating macrophages migration and tissue invasion. Also essential for liver homeostasis.</text>
</comment>
<evidence type="ECO:0000256" key="5">
    <source>
        <dbReference type="ARBA" id="ARBA00022989"/>
    </source>
</evidence>
<evidence type="ECO:0000256" key="14">
    <source>
        <dbReference type="ARBA" id="ARBA00044898"/>
    </source>
</evidence>
<comment type="catalytic activity">
    <reaction evidence="10">
        <text>L-alpha-aminoacyl-L-arginine(out) = L-alpha-aminoacyl-L-arginine(in)</text>
        <dbReference type="Rhea" id="RHEA:79367"/>
        <dbReference type="ChEBI" id="CHEBI:229968"/>
    </reaction>
</comment>
<keyword evidence="6 25" id="KW-0472">Membrane</keyword>
<feature type="transmembrane region" description="Helical" evidence="25">
    <location>
        <begin position="15"/>
        <end position="40"/>
    </location>
</feature>
<comment type="catalytic activity">
    <reaction evidence="11">
        <text>L-alpha-aminoacyl-L-histidine(out) = L-alpha-aminoacyl-L-histidine(in)</text>
        <dbReference type="Rhea" id="RHEA:79375"/>
        <dbReference type="ChEBI" id="CHEBI:229967"/>
    </reaction>
</comment>
<comment type="catalytic activity">
    <reaction evidence="8">
        <text>L-lysyl-L-alanine(out) = L-lysyl-L-alanine(in)</text>
        <dbReference type="Rhea" id="RHEA:79399"/>
        <dbReference type="ChEBI" id="CHEBI:229954"/>
    </reaction>
</comment>
<comment type="subunit">
    <text evidence="24">Homodimer. Interacts with lysosomal protein GLMP (via lumenal domain); the interaction starts while both proteins are still in the endoplasmic reticulum and is required for stabilization of MFSD1 in lysosomes but has no direct effect on its targeting to lysosomes or transporter activity.</text>
</comment>
<dbReference type="Gene3D" id="1.20.1250.20">
    <property type="entry name" value="MFS general substrate transporter like domains"/>
    <property type="match status" value="2"/>
</dbReference>
<name>F0JIC4_9BACT</name>
<comment type="catalytic activity">
    <reaction evidence="20">
        <text>L-lysyl-glycine(out) = L-lysyl-glycine(in)</text>
        <dbReference type="Rhea" id="RHEA:79407"/>
        <dbReference type="ChEBI" id="CHEBI:191202"/>
    </reaction>
</comment>
<evidence type="ECO:0000256" key="23">
    <source>
        <dbReference type="ARBA" id="ARBA00045709"/>
    </source>
</evidence>
<comment type="catalytic activity">
    <reaction evidence="17">
        <text>L-arginyl-glycine(out) = L-arginyl-glycine(in)</text>
        <dbReference type="Rhea" id="RHEA:79391"/>
        <dbReference type="ChEBI" id="CHEBI:229955"/>
    </reaction>
</comment>
<dbReference type="PANTHER" id="PTHR23512">
    <property type="entry name" value="MAJOR FACILITATOR SUPERFAMILY DOMAIN-CONTAINING PROTEIN 1"/>
    <property type="match status" value="1"/>
</dbReference>
<comment type="catalytic activity">
    <reaction evidence="16">
        <text>L-lysyl-L-lysine(out) = L-lysyl-L-lysine(in)</text>
        <dbReference type="Rhea" id="RHEA:79403"/>
        <dbReference type="ChEBI" id="CHEBI:229956"/>
    </reaction>
</comment>
<dbReference type="InterPro" id="IPR036259">
    <property type="entry name" value="MFS_trans_sf"/>
</dbReference>
<dbReference type="SMR" id="F0JIC4"/>
<evidence type="ECO:0000256" key="20">
    <source>
        <dbReference type="ARBA" id="ARBA00044924"/>
    </source>
</evidence>
<evidence type="ECO:0000256" key="3">
    <source>
        <dbReference type="ARBA" id="ARBA00022448"/>
    </source>
</evidence>
<keyword evidence="5 25" id="KW-1133">Transmembrane helix</keyword>
<evidence type="ECO:0000256" key="8">
    <source>
        <dbReference type="ARBA" id="ARBA00044876"/>
    </source>
</evidence>
<comment type="catalytic activity">
    <reaction evidence="13">
        <text>L-alpha-aminoacyl-L-lysine(out) = L-alpha-aminoacyl-L-lysine(in)</text>
        <dbReference type="Rhea" id="RHEA:79383"/>
        <dbReference type="ChEBI" id="CHEBI:229966"/>
    </reaction>
</comment>
<evidence type="ECO:0000259" key="26">
    <source>
        <dbReference type="PROSITE" id="PS50850"/>
    </source>
</evidence>
<dbReference type="HOGENOM" id="CLU_001265_62_0_7"/>
<feature type="transmembrane region" description="Helical" evidence="25">
    <location>
        <begin position="223"/>
        <end position="244"/>
    </location>
</feature>
<dbReference type="InterPro" id="IPR011701">
    <property type="entry name" value="MFS"/>
</dbReference>
<comment type="catalytic activity">
    <reaction evidence="14">
        <text>L-aspartyl-L-lysine(out) = L-aspartyl-L-lysine(in)</text>
        <dbReference type="Rhea" id="RHEA:79411"/>
        <dbReference type="ChEBI" id="CHEBI:229953"/>
    </reaction>
</comment>
<evidence type="ECO:0000313" key="28">
    <source>
        <dbReference type="Proteomes" id="UP000007845"/>
    </source>
</evidence>
<evidence type="ECO:0000256" key="15">
    <source>
        <dbReference type="ARBA" id="ARBA00044899"/>
    </source>
</evidence>
<dbReference type="eggNOG" id="COG2271">
    <property type="taxonomic scope" value="Bacteria"/>
</dbReference>
<protein>
    <recommendedName>
        <fullName evidence="21">Lysosomal dipeptide transporter MFSD1</fullName>
    </recommendedName>
    <alternativeName>
        <fullName evidence="22">Major facilitator superfamily domain-containing protein 1</fullName>
    </alternativeName>
</protein>
<dbReference type="PROSITE" id="PS50850">
    <property type="entry name" value="MFS"/>
    <property type="match status" value="1"/>
</dbReference>
<feature type="transmembrane region" description="Helical" evidence="25">
    <location>
        <begin position="167"/>
        <end position="190"/>
    </location>
</feature>
<gene>
    <name evidence="27" type="ORF">DND132_0963</name>
</gene>
<evidence type="ECO:0000256" key="10">
    <source>
        <dbReference type="ARBA" id="ARBA00044881"/>
    </source>
</evidence>
<comment type="catalytic activity">
    <reaction evidence="18">
        <text>L-histidyl-L-alpha-amino acid(out) = L-histidyl-L-alpha-amino acid(in)</text>
        <dbReference type="Rhea" id="RHEA:79379"/>
        <dbReference type="ChEBI" id="CHEBI:229964"/>
    </reaction>
</comment>
<dbReference type="STRING" id="641491.DND132_0963"/>
<evidence type="ECO:0000256" key="2">
    <source>
        <dbReference type="ARBA" id="ARBA00008335"/>
    </source>
</evidence>
<keyword evidence="4 25" id="KW-0812">Transmembrane</keyword>
<evidence type="ECO:0000256" key="9">
    <source>
        <dbReference type="ARBA" id="ARBA00044878"/>
    </source>
</evidence>
<feature type="transmembrane region" description="Helical" evidence="25">
    <location>
        <begin position="46"/>
        <end position="64"/>
    </location>
</feature>
<feature type="transmembrane region" description="Helical" evidence="25">
    <location>
        <begin position="318"/>
        <end position="338"/>
    </location>
</feature>
<dbReference type="KEGG" id="ddn:DND132_0963"/>
<comment type="catalytic activity">
    <reaction evidence="12">
        <text>L-lysyl-L-alpha-amino acid(out) = L-lysyl-L-alpha-amino acid(in)</text>
        <dbReference type="Rhea" id="RHEA:79387"/>
        <dbReference type="ChEBI" id="CHEBI:229965"/>
    </reaction>
</comment>
<evidence type="ECO:0000256" key="18">
    <source>
        <dbReference type="ARBA" id="ARBA00044912"/>
    </source>
</evidence>
<feature type="transmembrane region" description="Helical" evidence="25">
    <location>
        <begin position="392"/>
        <end position="411"/>
    </location>
</feature>
<organism evidence="27 28">
    <name type="scientific">Pseudodesulfovibrio mercurii</name>
    <dbReference type="NCBI Taxonomy" id="641491"/>
    <lineage>
        <taxon>Bacteria</taxon>
        <taxon>Pseudomonadati</taxon>
        <taxon>Thermodesulfobacteriota</taxon>
        <taxon>Desulfovibrionia</taxon>
        <taxon>Desulfovibrionales</taxon>
        <taxon>Desulfovibrionaceae</taxon>
    </lineage>
</organism>
<evidence type="ECO:0000256" key="17">
    <source>
        <dbReference type="ARBA" id="ARBA00044903"/>
    </source>
</evidence>
<sequence>MSNKNINIPLLNRPLVILGLLCIMYCFSFFHRACIAVLSVDIMNDFAMTTANIGLIGSATMLGYALSQVPTGIFTDRFGARKTLFVYQILAGISAICFAYSTDWKFAVASRFVLGLTIAVNVPALKHLALWLPAAWYSKASSILLTFATVGTFLASTPLAFASSVWGWKFCLVAVGVATIALALTALFGLKDRPENQILASHEPERKISLSVIFSKIVRVRNFWLLFIWFLIMVGNLYVLFTMWWGTYLMQGVGLDKNETGLCLSIMAICSAIAMPLFAVLSDNILHSRKKILVIGSVVASLLLSGLCFGFTGHSVPALAFISACLNIAFVAPAPMVFTMAKESLPEEVIGTAFGILNFGAPIYASIIQWIFGLVVNSGMESGNTILESYSSAFIMILAFTMIGFVATFFMKDTFTSEECYADLATEKSR</sequence>
<evidence type="ECO:0000256" key="25">
    <source>
        <dbReference type="SAM" id="Phobius"/>
    </source>
</evidence>
<evidence type="ECO:0000256" key="1">
    <source>
        <dbReference type="ARBA" id="ARBA00004155"/>
    </source>
</evidence>
<dbReference type="PANTHER" id="PTHR23512:SF3">
    <property type="entry name" value="MAJOR FACILITATOR SUPERFAMILY DOMAIN-CONTAINING PROTEIN 1"/>
    <property type="match status" value="1"/>
</dbReference>
<comment type="catalytic activity">
    <reaction evidence="19">
        <text>L-alanyl-L-lysine(out) = L-alanyl-L-lysine(in)</text>
        <dbReference type="Rhea" id="RHEA:79415"/>
        <dbReference type="ChEBI" id="CHEBI:192470"/>
    </reaction>
</comment>
<feature type="transmembrane region" description="Helical" evidence="25">
    <location>
        <begin position="264"/>
        <end position="281"/>
    </location>
</feature>
<dbReference type="EMBL" id="CP003220">
    <property type="protein sequence ID" value="EGB14176.1"/>
    <property type="molecule type" value="Genomic_DNA"/>
</dbReference>
<accession>F0JIC4</accession>
<dbReference type="InterPro" id="IPR020846">
    <property type="entry name" value="MFS_dom"/>
</dbReference>
<proteinExistence type="inferred from homology"/>
<evidence type="ECO:0000256" key="22">
    <source>
        <dbReference type="ARBA" id="ARBA00045018"/>
    </source>
</evidence>
<dbReference type="RefSeq" id="WP_014321604.1">
    <property type="nucleotide sequence ID" value="NC_016803.1"/>
</dbReference>
<feature type="transmembrane region" description="Helical" evidence="25">
    <location>
        <begin position="293"/>
        <end position="312"/>
    </location>
</feature>
<comment type="similarity">
    <text evidence="2">Belongs to the major facilitator superfamily.</text>
</comment>
<feature type="transmembrane region" description="Helical" evidence="25">
    <location>
        <begin position="350"/>
        <end position="372"/>
    </location>
</feature>
<comment type="catalytic activity">
    <reaction evidence="15">
        <text>L-arginyl-L-alpha-amino acid(out) = L-arginyl-L-alpha-amino acid(in)</text>
        <dbReference type="Rhea" id="RHEA:79371"/>
        <dbReference type="ChEBI" id="CHEBI:84315"/>
    </reaction>
</comment>
<evidence type="ECO:0000256" key="24">
    <source>
        <dbReference type="ARBA" id="ARBA00046376"/>
    </source>
</evidence>
<dbReference type="SUPFAM" id="SSF103473">
    <property type="entry name" value="MFS general substrate transporter"/>
    <property type="match status" value="1"/>
</dbReference>
<dbReference type="AlphaFoldDB" id="F0JIC4"/>
<evidence type="ECO:0000256" key="12">
    <source>
        <dbReference type="ARBA" id="ARBA00044891"/>
    </source>
</evidence>
<evidence type="ECO:0000256" key="19">
    <source>
        <dbReference type="ARBA" id="ARBA00044919"/>
    </source>
</evidence>
<keyword evidence="28" id="KW-1185">Reference proteome</keyword>
<evidence type="ECO:0000256" key="4">
    <source>
        <dbReference type="ARBA" id="ARBA00022692"/>
    </source>
</evidence>
<comment type="subcellular location">
    <subcellularLocation>
        <location evidence="1">Lysosome membrane</location>
        <topology evidence="1">Multi-pass membrane protein</topology>
    </subcellularLocation>
</comment>
<dbReference type="InterPro" id="IPR052187">
    <property type="entry name" value="MFSD1"/>
</dbReference>
<feature type="domain" description="Major facilitator superfamily (MFS) profile" evidence="26">
    <location>
        <begin position="17"/>
        <end position="416"/>
    </location>
</feature>
<comment type="catalytic activity">
    <reaction evidence="9">
        <text>L-histidyl-glycine(out) = L-histidyl-glycine(in)</text>
        <dbReference type="Rhea" id="RHEA:79395"/>
        <dbReference type="ChEBI" id="CHEBI:229957"/>
    </reaction>
</comment>
<feature type="transmembrane region" description="Helical" evidence="25">
    <location>
        <begin position="108"/>
        <end position="131"/>
    </location>
</feature>
<evidence type="ECO:0000256" key="7">
    <source>
        <dbReference type="ARBA" id="ARBA00023228"/>
    </source>
</evidence>
<reference evidence="27 28" key="1">
    <citation type="journal article" date="2011" name="J. Bacteriol.">
        <title>Genome sequence of the mercury-methylating strain Desulfovibrio desulfuricans ND132.</title>
        <authorList>
            <person name="Brown S.D."/>
            <person name="Gilmour C.C."/>
            <person name="Kucken A.M."/>
            <person name="Wall J.D."/>
            <person name="Elias D.A."/>
            <person name="Brandt C.C."/>
            <person name="Podar M."/>
            <person name="Chertkov O."/>
            <person name="Held B."/>
            <person name="Bruce D.C."/>
            <person name="Detter J.C."/>
            <person name="Tapia R."/>
            <person name="Han C.S."/>
            <person name="Goodwin L.A."/>
            <person name="Cheng J.F."/>
            <person name="Pitluck S."/>
            <person name="Woyke T."/>
            <person name="Mikhailova N."/>
            <person name="Ivanova N.N."/>
            <person name="Han J."/>
            <person name="Lucas S."/>
            <person name="Lapidus A.L."/>
            <person name="Land M.L."/>
            <person name="Hauser L.J."/>
            <person name="Palumbo A.V."/>
        </authorList>
    </citation>
    <scope>NUCLEOTIDE SEQUENCE [LARGE SCALE GENOMIC DNA]</scope>
    <source>
        <strain evidence="27 28">ND132</strain>
    </source>
</reference>
<dbReference type="Proteomes" id="UP000007845">
    <property type="component" value="Chromosome"/>
</dbReference>
<dbReference type="Pfam" id="PF07690">
    <property type="entry name" value="MFS_1"/>
    <property type="match status" value="1"/>
</dbReference>
<evidence type="ECO:0000256" key="13">
    <source>
        <dbReference type="ARBA" id="ARBA00044893"/>
    </source>
</evidence>
<dbReference type="GO" id="GO:0005765">
    <property type="term" value="C:lysosomal membrane"/>
    <property type="evidence" value="ECO:0007669"/>
    <property type="project" value="UniProtKB-SubCell"/>
</dbReference>
<evidence type="ECO:0000256" key="16">
    <source>
        <dbReference type="ARBA" id="ARBA00044900"/>
    </source>
</evidence>
<dbReference type="GO" id="GO:0022857">
    <property type="term" value="F:transmembrane transporter activity"/>
    <property type="evidence" value="ECO:0007669"/>
    <property type="project" value="InterPro"/>
</dbReference>
<evidence type="ECO:0000256" key="6">
    <source>
        <dbReference type="ARBA" id="ARBA00023136"/>
    </source>
</evidence>